<dbReference type="EMBL" id="VSRR010042751">
    <property type="protein sequence ID" value="MPC76168.1"/>
    <property type="molecule type" value="Genomic_DNA"/>
</dbReference>
<protein>
    <submittedName>
        <fullName evidence="2">Uncharacterized protein</fullName>
    </submittedName>
</protein>
<dbReference type="Proteomes" id="UP000324222">
    <property type="component" value="Unassembled WGS sequence"/>
</dbReference>
<feature type="region of interest" description="Disordered" evidence="1">
    <location>
        <begin position="1"/>
        <end position="42"/>
    </location>
</feature>
<proteinExistence type="predicted"/>
<keyword evidence="3" id="KW-1185">Reference proteome</keyword>
<sequence>MVPSQGTVNTLTIASTPSLARSQSKPQSETSEVPATHDTGRR</sequence>
<evidence type="ECO:0000313" key="2">
    <source>
        <dbReference type="EMBL" id="MPC76168.1"/>
    </source>
</evidence>
<accession>A0A5B7I5M6</accession>
<evidence type="ECO:0000256" key="1">
    <source>
        <dbReference type="SAM" id="MobiDB-lite"/>
    </source>
</evidence>
<organism evidence="2 3">
    <name type="scientific">Portunus trituberculatus</name>
    <name type="common">Swimming crab</name>
    <name type="synonym">Neptunus trituberculatus</name>
    <dbReference type="NCBI Taxonomy" id="210409"/>
    <lineage>
        <taxon>Eukaryota</taxon>
        <taxon>Metazoa</taxon>
        <taxon>Ecdysozoa</taxon>
        <taxon>Arthropoda</taxon>
        <taxon>Crustacea</taxon>
        <taxon>Multicrustacea</taxon>
        <taxon>Malacostraca</taxon>
        <taxon>Eumalacostraca</taxon>
        <taxon>Eucarida</taxon>
        <taxon>Decapoda</taxon>
        <taxon>Pleocyemata</taxon>
        <taxon>Brachyura</taxon>
        <taxon>Eubrachyura</taxon>
        <taxon>Portunoidea</taxon>
        <taxon>Portunidae</taxon>
        <taxon>Portuninae</taxon>
        <taxon>Portunus</taxon>
    </lineage>
</organism>
<gene>
    <name evidence="2" type="ORF">E2C01_070574</name>
</gene>
<name>A0A5B7I5M6_PORTR</name>
<reference evidence="2 3" key="1">
    <citation type="submission" date="2019-05" db="EMBL/GenBank/DDBJ databases">
        <title>Another draft genome of Portunus trituberculatus and its Hox gene families provides insights of decapod evolution.</title>
        <authorList>
            <person name="Jeong J.-H."/>
            <person name="Song I."/>
            <person name="Kim S."/>
            <person name="Choi T."/>
            <person name="Kim D."/>
            <person name="Ryu S."/>
            <person name="Kim W."/>
        </authorList>
    </citation>
    <scope>NUCLEOTIDE SEQUENCE [LARGE SCALE GENOMIC DNA]</scope>
    <source>
        <tissue evidence="2">Muscle</tissue>
    </source>
</reference>
<comment type="caution">
    <text evidence="2">The sequence shown here is derived from an EMBL/GenBank/DDBJ whole genome shotgun (WGS) entry which is preliminary data.</text>
</comment>
<evidence type="ECO:0000313" key="3">
    <source>
        <dbReference type="Proteomes" id="UP000324222"/>
    </source>
</evidence>
<feature type="compositionally biased region" description="Polar residues" evidence="1">
    <location>
        <begin position="1"/>
        <end position="33"/>
    </location>
</feature>
<dbReference type="AlphaFoldDB" id="A0A5B7I5M6"/>